<dbReference type="Pfam" id="PF04586">
    <property type="entry name" value="Peptidase_S78"/>
    <property type="match status" value="1"/>
</dbReference>
<keyword evidence="2 5" id="KW-0645">Protease</keyword>
<sequence length="190" mass="20519">MTPLLHRSFTPDLEVRSGGDGRTIYGIAVPWEAPQRIDDKLVEQFARGAFNHQLRAANRVRVAREHVTLGGTLIGAMQAMRDDSAGLYVELRVSRTPVGDETLELVRDGALRDLSIGFRERQNRRLPGGILERVTADLFEVAVVMTGAYGELATAAGVRSAETGCSCQAARRLDVAAQVLAGLPMLPPAA</sequence>
<dbReference type="EMBL" id="RAQQ01000027">
    <property type="protein sequence ID" value="RKF24135.1"/>
    <property type="molecule type" value="Genomic_DNA"/>
</dbReference>
<gene>
    <name evidence="5" type="ORF">D7I43_28030</name>
</gene>
<dbReference type="AlphaFoldDB" id="A0A420ETY4"/>
<proteinExistence type="predicted"/>
<name>A0A420ETY4_9ACTN</name>
<dbReference type="InterPro" id="IPR006433">
    <property type="entry name" value="Prohead_protease"/>
</dbReference>
<evidence type="ECO:0000313" key="6">
    <source>
        <dbReference type="Proteomes" id="UP000285744"/>
    </source>
</evidence>
<comment type="caution">
    <text evidence="5">The sequence shown here is derived from an EMBL/GenBank/DDBJ whole genome shotgun (WGS) entry which is preliminary data.</text>
</comment>
<dbReference type="OrthoDB" id="3268964at2"/>
<dbReference type="RefSeq" id="WP_120331585.1">
    <property type="nucleotide sequence ID" value="NZ_RAQQ01000027.1"/>
</dbReference>
<feature type="domain" description="Prohead serine protease" evidence="4">
    <location>
        <begin position="13"/>
        <end position="159"/>
    </location>
</feature>
<dbReference type="GO" id="GO:0006508">
    <property type="term" value="P:proteolysis"/>
    <property type="evidence" value="ECO:0007669"/>
    <property type="project" value="UniProtKB-KW"/>
</dbReference>
<accession>A0A420ETY4</accession>
<organism evidence="5 6">
    <name type="scientific">Micromonospora globbae</name>
    <dbReference type="NCBI Taxonomy" id="1894969"/>
    <lineage>
        <taxon>Bacteria</taxon>
        <taxon>Bacillati</taxon>
        <taxon>Actinomycetota</taxon>
        <taxon>Actinomycetes</taxon>
        <taxon>Micromonosporales</taxon>
        <taxon>Micromonosporaceae</taxon>
        <taxon>Micromonospora</taxon>
    </lineage>
</organism>
<evidence type="ECO:0000313" key="5">
    <source>
        <dbReference type="EMBL" id="RKF24135.1"/>
    </source>
</evidence>
<evidence type="ECO:0000256" key="1">
    <source>
        <dbReference type="ARBA" id="ARBA00022612"/>
    </source>
</evidence>
<dbReference type="InterPro" id="IPR054613">
    <property type="entry name" value="Peptidase_S78_dom"/>
</dbReference>
<evidence type="ECO:0000259" key="4">
    <source>
        <dbReference type="Pfam" id="PF04586"/>
    </source>
</evidence>
<dbReference type="NCBIfam" id="TIGR01543">
    <property type="entry name" value="proheadase_HK97"/>
    <property type="match status" value="1"/>
</dbReference>
<keyword evidence="3" id="KW-0378">Hydrolase</keyword>
<dbReference type="GO" id="GO:0008233">
    <property type="term" value="F:peptidase activity"/>
    <property type="evidence" value="ECO:0007669"/>
    <property type="project" value="UniProtKB-KW"/>
</dbReference>
<evidence type="ECO:0000256" key="3">
    <source>
        <dbReference type="ARBA" id="ARBA00022801"/>
    </source>
</evidence>
<evidence type="ECO:0000256" key="2">
    <source>
        <dbReference type="ARBA" id="ARBA00022670"/>
    </source>
</evidence>
<protein>
    <submittedName>
        <fullName evidence="5">HK97 family phage prohead protease</fullName>
    </submittedName>
</protein>
<reference evidence="5 6" key="1">
    <citation type="journal article" date="2018" name="Int. J. Syst. Evol. Microbiol.">
        <title>Micromonospora globbae sp. nov., an endophytic actinomycete isolated from roots of Globba winitii C. H. Wright.</title>
        <authorList>
            <person name="Kuncharoen N."/>
            <person name="Pittayakhajonwut P."/>
            <person name="Tanasupawat S."/>
        </authorList>
    </citation>
    <scope>NUCLEOTIDE SEQUENCE [LARGE SCALE GENOMIC DNA]</scope>
    <source>
        <strain evidence="5 6">WPS1-2</strain>
    </source>
</reference>
<dbReference type="Proteomes" id="UP000285744">
    <property type="component" value="Unassembled WGS sequence"/>
</dbReference>
<keyword evidence="1" id="KW-1188">Viral release from host cell</keyword>